<dbReference type="Pfam" id="PF02561">
    <property type="entry name" value="FliS"/>
    <property type="match status" value="1"/>
</dbReference>
<dbReference type="SUPFAM" id="SSF101116">
    <property type="entry name" value="Flagellar export chaperone FliS"/>
    <property type="match status" value="1"/>
</dbReference>
<dbReference type="InterPro" id="IPR036584">
    <property type="entry name" value="FliS_sf"/>
</dbReference>
<proteinExistence type="predicted"/>
<protein>
    <submittedName>
        <fullName evidence="1">Uncharacterized protein</fullName>
    </submittedName>
</protein>
<dbReference type="GO" id="GO:0044780">
    <property type="term" value="P:bacterial-type flagellum assembly"/>
    <property type="evidence" value="ECO:0007669"/>
    <property type="project" value="InterPro"/>
</dbReference>
<comment type="caution">
    <text evidence="1">The sequence shown here is derived from an EMBL/GenBank/DDBJ whole genome shotgun (WGS) entry which is preliminary data.</text>
</comment>
<reference evidence="1" key="2">
    <citation type="submission" date="2020-09" db="EMBL/GenBank/DDBJ databases">
        <authorList>
            <person name="Sun Q."/>
            <person name="Kim S."/>
        </authorList>
    </citation>
    <scope>NUCLEOTIDE SEQUENCE</scope>
    <source>
        <strain evidence="1">KCTC 32422</strain>
    </source>
</reference>
<organism evidence="1 2">
    <name type="scientific">Novosphingobium arvoryzae</name>
    <dbReference type="NCBI Taxonomy" id="1256514"/>
    <lineage>
        <taxon>Bacteria</taxon>
        <taxon>Pseudomonadati</taxon>
        <taxon>Pseudomonadota</taxon>
        <taxon>Alphaproteobacteria</taxon>
        <taxon>Sphingomonadales</taxon>
        <taxon>Sphingomonadaceae</taxon>
        <taxon>Novosphingobium</taxon>
    </lineage>
</organism>
<gene>
    <name evidence="1" type="ORF">GCM10011617_28640</name>
</gene>
<accession>A0A918RQ79</accession>
<sequence length="125" mass="13374">MLMMRSPHEAYRKVDFDARVSGATPQQLVALCYEQLIAALGTAQFAHDSGDNRLKSQSLTRALSALTALQLGVSPDAAIGPALLQLYDAARRTVLDSVLAFDPAALQTIRNDFIDISRAVTGGSN</sequence>
<dbReference type="EMBL" id="BMZD01000009">
    <property type="protein sequence ID" value="GHA05950.1"/>
    <property type="molecule type" value="Genomic_DNA"/>
</dbReference>
<dbReference type="Gene3D" id="1.20.120.340">
    <property type="entry name" value="Flagellar protein FliS"/>
    <property type="match status" value="1"/>
</dbReference>
<evidence type="ECO:0000313" key="2">
    <source>
        <dbReference type="Proteomes" id="UP000634139"/>
    </source>
</evidence>
<reference evidence="1" key="1">
    <citation type="journal article" date="2014" name="Int. J. Syst. Evol. Microbiol.">
        <title>Complete genome sequence of Corynebacterium casei LMG S-19264T (=DSM 44701T), isolated from a smear-ripened cheese.</title>
        <authorList>
            <consortium name="US DOE Joint Genome Institute (JGI-PGF)"/>
            <person name="Walter F."/>
            <person name="Albersmeier A."/>
            <person name="Kalinowski J."/>
            <person name="Ruckert C."/>
        </authorList>
    </citation>
    <scope>NUCLEOTIDE SEQUENCE</scope>
    <source>
        <strain evidence="1">KCTC 32422</strain>
    </source>
</reference>
<keyword evidence="2" id="KW-1185">Reference proteome</keyword>
<evidence type="ECO:0000313" key="1">
    <source>
        <dbReference type="EMBL" id="GHA05950.1"/>
    </source>
</evidence>
<dbReference type="AlphaFoldDB" id="A0A918RQ79"/>
<name>A0A918RQ79_9SPHN</name>
<dbReference type="InterPro" id="IPR003713">
    <property type="entry name" value="FliS"/>
</dbReference>
<dbReference type="Proteomes" id="UP000634139">
    <property type="component" value="Unassembled WGS sequence"/>
</dbReference>